<dbReference type="PANTHER" id="PTHR24104">
    <property type="entry name" value="E3 UBIQUITIN-PROTEIN LIGASE NHLRC1-RELATED"/>
    <property type="match status" value="1"/>
</dbReference>
<dbReference type="InterPro" id="IPR011042">
    <property type="entry name" value="6-blade_b-propeller_TolB-like"/>
</dbReference>
<dbReference type="GO" id="GO:0061630">
    <property type="term" value="F:ubiquitin protein ligase activity"/>
    <property type="evidence" value="ECO:0007669"/>
    <property type="project" value="TreeGrafter"/>
</dbReference>
<dbReference type="EMBL" id="WJQU01000002">
    <property type="protein sequence ID" value="KAJ6641101.1"/>
    <property type="molecule type" value="Genomic_DNA"/>
</dbReference>
<accession>A0A9Q0N0P9</accession>
<gene>
    <name evidence="3" type="primary">wech</name>
    <name evidence="3" type="ORF">Bhyg_06036</name>
</gene>
<dbReference type="Proteomes" id="UP001151699">
    <property type="component" value="Chromosome B"/>
</dbReference>
<feature type="non-terminal residue" evidence="3">
    <location>
        <position position="1"/>
    </location>
</feature>
<evidence type="ECO:0000313" key="4">
    <source>
        <dbReference type="Proteomes" id="UP001151699"/>
    </source>
</evidence>
<feature type="repeat" description="NHL" evidence="2">
    <location>
        <begin position="337"/>
        <end position="372"/>
    </location>
</feature>
<dbReference type="OrthoDB" id="342730at2759"/>
<evidence type="ECO:0000313" key="3">
    <source>
        <dbReference type="EMBL" id="KAJ6641101.1"/>
    </source>
</evidence>
<comment type="caution">
    <text evidence="3">The sequence shown here is derived from an EMBL/GenBank/DDBJ whole genome shotgun (WGS) entry which is preliminary data.</text>
</comment>
<feature type="repeat" description="NHL" evidence="2">
    <location>
        <begin position="434"/>
        <end position="467"/>
    </location>
</feature>
<reference evidence="3" key="1">
    <citation type="submission" date="2022-07" db="EMBL/GenBank/DDBJ databases">
        <authorList>
            <person name="Trinca V."/>
            <person name="Uliana J.V.C."/>
            <person name="Torres T.T."/>
            <person name="Ward R.J."/>
            <person name="Monesi N."/>
        </authorList>
    </citation>
    <scope>NUCLEOTIDE SEQUENCE</scope>
    <source>
        <strain evidence="3">HSMRA1968</strain>
        <tissue evidence="3">Whole embryos</tissue>
    </source>
</reference>
<organism evidence="3 4">
    <name type="scientific">Pseudolycoriella hygida</name>
    <dbReference type="NCBI Taxonomy" id="35572"/>
    <lineage>
        <taxon>Eukaryota</taxon>
        <taxon>Metazoa</taxon>
        <taxon>Ecdysozoa</taxon>
        <taxon>Arthropoda</taxon>
        <taxon>Hexapoda</taxon>
        <taxon>Insecta</taxon>
        <taxon>Pterygota</taxon>
        <taxon>Neoptera</taxon>
        <taxon>Endopterygota</taxon>
        <taxon>Diptera</taxon>
        <taxon>Nematocera</taxon>
        <taxon>Sciaroidea</taxon>
        <taxon>Sciaridae</taxon>
        <taxon>Pseudolycoriella</taxon>
    </lineage>
</organism>
<sequence length="473" mass="53863">MDHIVGIAIRKKLIDVPIEAKNVPADFCPKTKPVSGTLSGFKHAILKRLYYLKLKEQSFIGERWEMVALHTERHILFRMKDLINTFGKTLKVLETDATLQLSTLEDVKNSCIFELLLTLQGVQTSSIFKSLLLAFMLCFHKYNMIEFYDRYLRYELKVVFNPPVGVNIYTPTNRRIQVEGSMNALVRAHTPSSVVLGCRSPVLLSTNILLCDIRIRTAFGLEGSFLHNLNHPWGLCVDKDGKIFIPDRRNNCIKIFDNSGHFLNVLQIKIIEQGVERELTLKKPAGIATDGVRVYISDKDNHRVVIYNLVDEETTILGGVPGNAFGDEIFIGENAEMETGEFDFPWGIAVNREGHILVADSKHHKIHLFDRDHMLINEYIIEPPEADARYGAKIAKPRGVCFTPSGEILVTDFEYHRILKFDNELKLQKSIGYPGQFDRPSGICCDDNGFIVVADSKNQRILIYDSRFEYVNK</sequence>
<dbReference type="InterPro" id="IPR050952">
    <property type="entry name" value="TRIM-NHL_E3_ligases"/>
</dbReference>
<dbReference type="GO" id="GO:0043161">
    <property type="term" value="P:proteasome-mediated ubiquitin-dependent protein catabolic process"/>
    <property type="evidence" value="ECO:0007669"/>
    <property type="project" value="TreeGrafter"/>
</dbReference>
<dbReference type="AlphaFoldDB" id="A0A9Q0N0P9"/>
<proteinExistence type="predicted"/>
<evidence type="ECO:0000256" key="1">
    <source>
        <dbReference type="ARBA" id="ARBA00022737"/>
    </source>
</evidence>
<dbReference type="GO" id="GO:0000209">
    <property type="term" value="P:protein polyubiquitination"/>
    <property type="evidence" value="ECO:0007669"/>
    <property type="project" value="TreeGrafter"/>
</dbReference>
<dbReference type="PROSITE" id="PS51125">
    <property type="entry name" value="NHL"/>
    <property type="match status" value="4"/>
</dbReference>
<name>A0A9Q0N0P9_9DIPT</name>
<dbReference type="InterPro" id="IPR001258">
    <property type="entry name" value="NHL_repeat"/>
</dbReference>
<keyword evidence="1" id="KW-0677">Repeat</keyword>
<dbReference type="SUPFAM" id="SSF63829">
    <property type="entry name" value="Calcium-dependent phosphotriesterase"/>
    <property type="match status" value="1"/>
</dbReference>
<dbReference type="GO" id="GO:0008270">
    <property type="term" value="F:zinc ion binding"/>
    <property type="evidence" value="ECO:0007669"/>
    <property type="project" value="UniProtKB-KW"/>
</dbReference>
<feature type="repeat" description="NHL" evidence="2">
    <location>
        <begin position="219"/>
        <end position="259"/>
    </location>
</feature>
<protein>
    <submittedName>
        <fullName evidence="3">Protein wech</fullName>
    </submittedName>
</protein>
<keyword evidence="4" id="KW-1185">Reference proteome</keyword>
<feature type="repeat" description="NHL" evidence="2">
    <location>
        <begin position="397"/>
        <end position="424"/>
    </location>
</feature>
<dbReference type="PANTHER" id="PTHR24104:SF48">
    <property type="entry name" value="PROTEIN WECH"/>
    <property type="match status" value="1"/>
</dbReference>
<dbReference type="Gene3D" id="2.120.10.30">
    <property type="entry name" value="TolB, C-terminal domain"/>
    <property type="match status" value="1"/>
</dbReference>
<dbReference type="Pfam" id="PF01436">
    <property type="entry name" value="NHL"/>
    <property type="match status" value="4"/>
</dbReference>
<evidence type="ECO:0000256" key="2">
    <source>
        <dbReference type="PROSITE-ProRule" id="PRU00504"/>
    </source>
</evidence>